<reference evidence="2" key="1">
    <citation type="submission" date="2016-10" db="EMBL/GenBank/DDBJ databases">
        <authorList>
            <person name="Varghese N."/>
            <person name="Submissions S."/>
        </authorList>
    </citation>
    <scope>NUCLEOTIDE SEQUENCE [LARGE SCALE GENOMIC DNA]</scope>
    <source>
        <strain evidence="2">DSM 27981</strain>
    </source>
</reference>
<protein>
    <submittedName>
        <fullName evidence="1">Uncharacterized protein</fullName>
    </submittedName>
</protein>
<proteinExistence type="predicted"/>
<keyword evidence="2" id="KW-1185">Reference proteome</keyword>
<gene>
    <name evidence="1" type="ORF">SAMN04489711_13112</name>
</gene>
<dbReference type="OrthoDB" id="9154603at2"/>
<dbReference type="RefSeq" id="WP_092942586.1">
    <property type="nucleotide sequence ID" value="NZ_FONX01000031.1"/>
</dbReference>
<dbReference type="STRING" id="1177982.SAMN04489711_13112"/>
<name>A0A1I2HV60_9BURK</name>
<organism evidence="1 2">
    <name type="scientific">Paracidovorax wautersii</name>
    <dbReference type="NCBI Taxonomy" id="1177982"/>
    <lineage>
        <taxon>Bacteria</taxon>
        <taxon>Pseudomonadati</taxon>
        <taxon>Pseudomonadota</taxon>
        <taxon>Betaproteobacteria</taxon>
        <taxon>Burkholderiales</taxon>
        <taxon>Comamonadaceae</taxon>
        <taxon>Paracidovorax</taxon>
    </lineage>
</organism>
<sequence length="104" mass="12216">MLKALDFEILRDVMASGIIKIPLTRKPVRVGTLINEEEFKRDQYLIHNRTVFFEDRVHDWDWQDGQFRYYTRVAEVADVVVVYALEEVVPVARFDSMTGKPLAQ</sequence>
<evidence type="ECO:0000313" key="2">
    <source>
        <dbReference type="Proteomes" id="UP000199119"/>
    </source>
</evidence>
<evidence type="ECO:0000313" key="1">
    <source>
        <dbReference type="EMBL" id="SFF32616.1"/>
    </source>
</evidence>
<dbReference type="AlphaFoldDB" id="A0A1I2HV60"/>
<accession>A0A1I2HV60</accession>
<dbReference type="Proteomes" id="UP000199119">
    <property type="component" value="Unassembled WGS sequence"/>
</dbReference>
<dbReference type="EMBL" id="FONX01000031">
    <property type="protein sequence ID" value="SFF32616.1"/>
    <property type="molecule type" value="Genomic_DNA"/>
</dbReference>